<dbReference type="PRINTS" id="PR00742">
    <property type="entry name" value="GLHYDRLASE35"/>
</dbReference>
<dbReference type="GeneID" id="24919808"/>
<keyword evidence="5" id="KW-0732">Signal</keyword>
<evidence type="ECO:0000259" key="7">
    <source>
        <dbReference type="Pfam" id="PF21467"/>
    </source>
</evidence>
<feature type="signal peptide" evidence="5">
    <location>
        <begin position="1"/>
        <end position="18"/>
    </location>
</feature>
<accession>D8M3S2</accession>
<dbReference type="GO" id="GO:0005975">
    <property type="term" value="P:carbohydrate metabolic process"/>
    <property type="evidence" value="ECO:0007669"/>
    <property type="project" value="InterPro"/>
</dbReference>
<dbReference type="Pfam" id="PF01301">
    <property type="entry name" value="Glyco_hydro_35"/>
    <property type="match status" value="1"/>
</dbReference>
<evidence type="ECO:0000256" key="4">
    <source>
        <dbReference type="RuleBase" id="RU003679"/>
    </source>
</evidence>
<dbReference type="SUPFAM" id="SSF49785">
    <property type="entry name" value="Galactose-binding domain-like"/>
    <property type="match status" value="1"/>
</dbReference>
<evidence type="ECO:0000256" key="5">
    <source>
        <dbReference type="SAM" id="SignalP"/>
    </source>
</evidence>
<reference evidence="8" key="1">
    <citation type="submission" date="2010-02" db="EMBL/GenBank/DDBJ databases">
        <title>Sequencing and annotation of the Blastocystis hominis genome.</title>
        <authorList>
            <person name="Wincker P."/>
        </authorList>
    </citation>
    <scope>NUCLEOTIDE SEQUENCE</scope>
    <source>
        <strain evidence="8">Singapore isolate B</strain>
    </source>
</reference>
<keyword evidence="9" id="KW-1185">Reference proteome</keyword>
<dbReference type="OMA" id="CGNYNHG"/>
<dbReference type="Gene3D" id="2.60.120.260">
    <property type="entry name" value="Galactose-binding domain-like"/>
    <property type="match status" value="2"/>
</dbReference>
<evidence type="ECO:0000256" key="3">
    <source>
        <dbReference type="ARBA" id="ARBA00023295"/>
    </source>
</evidence>
<dbReference type="Proteomes" id="UP000008312">
    <property type="component" value="Unassembled WGS sequence"/>
</dbReference>
<evidence type="ECO:0000313" key="8">
    <source>
        <dbReference type="EMBL" id="CBK22545.2"/>
    </source>
</evidence>
<feature type="domain" description="Beta-galactosidase galactose-binding" evidence="7">
    <location>
        <begin position="626"/>
        <end position="691"/>
    </location>
</feature>
<evidence type="ECO:0000259" key="6">
    <source>
        <dbReference type="Pfam" id="PF01301"/>
    </source>
</evidence>
<name>D8M3S2_BLAHO</name>
<protein>
    <submittedName>
        <fullName evidence="8">Uncharacterized protein</fullName>
    </submittedName>
</protein>
<feature type="domain" description="Glycoside hydrolase 35 catalytic" evidence="6">
    <location>
        <begin position="41"/>
        <end position="349"/>
    </location>
</feature>
<dbReference type="InterPro" id="IPR048913">
    <property type="entry name" value="BetaGal_gal-bd"/>
</dbReference>
<dbReference type="InterPro" id="IPR031330">
    <property type="entry name" value="Gly_Hdrlase_35_cat"/>
</dbReference>
<dbReference type="PANTHER" id="PTHR23421">
    <property type="entry name" value="BETA-GALACTOSIDASE RELATED"/>
    <property type="match status" value="1"/>
</dbReference>
<dbReference type="InterPro" id="IPR017853">
    <property type="entry name" value="GH"/>
</dbReference>
<evidence type="ECO:0000256" key="1">
    <source>
        <dbReference type="ARBA" id="ARBA00009809"/>
    </source>
</evidence>
<gene>
    <name evidence="8" type="ORF">GSBLH_T00002658001</name>
</gene>
<dbReference type="EMBL" id="FN668650">
    <property type="protein sequence ID" value="CBK22545.2"/>
    <property type="molecule type" value="Genomic_DNA"/>
</dbReference>
<dbReference type="AlphaFoldDB" id="D8M3S2"/>
<dbReference type="Pfam" id="PF21467">
    <property type="entry name" value="BetaGal_gal-bd"/>
    <property type="match status" value="1"/>
</dbReference>
<dbReference type="InParanoid" id="D8M3S2"/>
<sequence>MLQLILLLAIATSIQVTGKPGFLAYTDFRGKPYKVTYDERSFFLDGKRSIFLAGSVHYPRATPEMWDTILDQAVEDGLNLIQIYTFWNLHEPVKGQYNWEGIADIRLFLQKCADRGLFVNMRIGPYVCAEWDNGGIPVWVNYLDGVRLRANNDVWKKEMGDWMKVLTDYTRDFFADRGGPIIFSQIENELWGGAREYIDWCGEFAESLELNVPWMMCNGDTSEKTINACNGNDCSSYLESHGQSGRILVDQPGCWTENEGWFQIHGAASAERDDYEGWDARSAEDYTFNVLKFMDRGGSYHNYYMWFGGNHYGKWAGNGMTNWYTNGVMIHSDTLPNEPKHSHTAKMHRMLANIAEVLLNDKAQVNNQKHLNCDNCNAFEYRYGDRLVSFVENNKGSADKVIYRDIVYELPAWSMIVLDEYDNVLFETNNVKPVNKHRVYHCEEKLEFEYWNEPVSTLSQEAPRVVVSPKANEQLNMTRDLTEFLYYETEVEFPQDECTLSIGGTDANAFVAYVDDHFVGSDDEHTHHDGWHTMNINMKSGKGKHKLVLLSESLGVSNGMDSNLDPSWASSRLKGICGWIKLCGNDIFNQEWKHYPGLVGEAKQVFTDEGMKTVTWKSDVENADNLAWYRSTFKTPQGLKRGIEVLLRPEGMNRGQAYVNGHNIGRYWMIKDGNGEYTQGYYHIPKDWLKGEGEENVLVLGETLGASDPSVTICTTEYVSN</sequence>
<proteinExistence type="inferred from homology"/>
<keyword evidence="3" id="KW-0326">Glycosidase</keyword>
<dbReference type="RefSeq" id="XP_012896593.1">
    <property type="nucleotide sequence ID" value="XM_013041139.1"/>
</dbReference>
<evidence type="ECO:0000313" key="9">
    <source>
        <dbReference type="Proteomes" id="UP000008312"/>
    </source>
</evidence>
<dbReference type="GO" id="GO:0004553">
    <property type="term" value="F:hydrolase activity, hydrolyzing O-glycosyl compounds"/>
    <property type="evidence" value="ECO:0007669"/>
    <property type="project" value="InterPro"/>
</dbReference>
<feature type="chain" id="PRO_5003117707" evidence="5">
    <location>
        <begin position="19"/>
        <end position="721"/>
    </location>
</feature>
<dbReference type="OrthoDB" id="1657402at2759"/>
<evidence type="ECO:0000256" key="2">
    <source>
        <dbReference type="ARBA" id="ARBA00022801"/>
    </source>
</evidence>
<dbReference type="Gene3D" id="3.20.20.80">
    <property type="entry name" value="Glycosidases"/>
    <property type="match status" value="1"/>
</dbReference>
<dbReference type="SUPFAM" id="SSF51445">
    <property type="entry name" value="(Trans)glycosidases"/>
    <property type="match status" value="1"/>
</dbReference>
<dbReference type="InterPro" id="IPR008979">
    <property type="entry name" value="Galactose-bd-like_sf"/>
</dbReference>
<comment type="similarity">
    <text evidence="1 4">Belongs to the glycosyl hydrolase 35 family.</text>
</comment>
<dbReference type="InterPro" id="IPR001944">
    <property type="entry name" value="Glycoside_Hdrlase_35"/>
</dbReference>
<organism evidence="8">
    <name type="scientific">Blastocystis hominis</name>
    <dbReference type="NCBI Taxonomy" id="12968"/>
    <lineage>
        <taxon>Eukaryota</taxon>
        <taxon>Sar</taxon>
        <taxon>Stramenopiles</taxon>
        <taxon>Bigyra</taxon>
        <taxon>Opalozoa</taxon>
        <taxon>Opalinata</taxon>
        <taxon>Blastocystidae</taxon>
        <taxon>Blastocystis</taxon>
    </lineage>
</organism>
<keyword evidence="2" id="KW-0378">Hydrolase</keyword>